<protein>
    <submittedName>
        <fullName evidence="3">DNA protecting protein DprA</fullName>
    </submittedName>
</protein>
<dbReference type="EMBL" id="QGDQ01000001">
    <property type="protein sequence ID" value="PWJ56406.1"/>
    <property type="molecule type" value="Genomic_DNA"/>
</dbReference>
<dbReference type="Gene3D" id="3.40.50.450">
    <property type="match status" value="1"/>
</dbReference>
<evidence type="ECO:0000256" key="1">
    <source>
        <dbReference type="ARBA" id="ARBA00006525"/>
    </source>
</evidence>
<organism evidence="3 4">
    <name type="scientific">Quadrisphaera granulorum</name>
    <dbReference type="NCBI Taxonomy" id="317664"/>
    <lineage>
        <taxon>Bacteria</taxon>
        <taxon>Bacillati</taxon>
        <taxon>Actinomycetota</taxon>
        <taxon>Actinomycetes</taxon>
        <taxon>Kineosporiales</taxon>
        <taxon>Kineosporiaceae</taxon>
        <taxon>Quadrisphaera</taxon>
    </lineage>
</organism>
<feature type="domain" description="Smf/DprA SLOG" evidence="2">
    <location>
        <begin position="107"/>
        <end position="318"/>
    </location>
</feature>
<sequence length="404" mass="42204">MTGWQQVLPLGAGASLPRWVADARLAQLAWSRLAEPEDLEARRFVGHRGPSAALERLASPAPVSAAECFEGESVERLRRGLARWASRWDQTDPERDLDRLHALGGRVVLPGDAEWPDGLALLDGDEPFALWVRGPLDLAAACERSIAVVGARAATAYGERIASQLGIGLGDAGATTISGAALGIDGAAHRGALASGGPTVAVLACGVDRAYPPSHAALLRALCEEGLVVSELPPGSSPMKRRFLQRNRLIAAAAGATVVVEAGWRSGALSTANRAQMIGKPIGAVPGPITSPSSEGCHRLLRREAVCITDASEALQLLKITRADPERPVPARPHDGLSDLAGRVLDAVPLLDPRSAQSIVGAAGLPLEEVRAGLEDLVMHGLVVPEGGGWRRAPLEEPPTGRGQ</sequence>
<evidence type="ECO:0000313" key="4">
    <source>
        <dbReference type="Proteomes" id="UP000245469"/>
    </source>
</evidence>
<accession>A0A316AF41</accession>
<dbReference type="InterPro" id="IPR057666">
    <property type="entry name" value="DrpA_SLOG"/>
</dbReference>
<dbReference type="InterPro" id="IPR003488">
    <property type="entry name" value="DprA"/>
</dbReference>
<keyword evidence="4" id="KW-1185">Reference proteome</keyword>
<evidence type="ECO:0000259" key="2">
    <source>
        <dbReference type="Pfam" id="PF02481"/>
    </source>
</evidence>
<gene>
    <name evidence="3" type="ORF">BXY45_101384</name>
</gene>
<dbReference type="Pfam" id="PF02481">
    <property type="entry name" value="DNA_processg_A"/>
    <property type="match status" value="1"/>
</dbReference>
<evidence type="ECO:0000313" key="3">
    <source>
        <dbReference type="EMBL" id="PWJ56406.1"/>
    </source>
</evidence>
<dbReference type="PANTHER" id="PTHR43022:SF1">
    <property type="entry name" value="PROTEIN SMF"/>
    <property type="match status" value="1"/>
</dbReference>
<dbReference type="SUPFAM" id="SSF102405">
    <property type="entry name" value="MCP/YpsA-like"/>
    <property type="match status" value="1"/>
</dbReference>
<dbReference type="Proteomes" id="UP000245469">
    <property type="component" value="Unassembled WGS sequence"/>
</dbReference>
<dbReference type="GO" id="GO:0009294">
    <property type="term" value="P:DNA-mediated transformation"/>
    <property type="evidence" value="ECO:0007669"/>
    <property type="project" value="InterPro"/>
</dbReference>
<dbReference type="OrthoDB" id="9785707at2"/>
<comment type="similarity">
    <text evidence="1">Belongs to the DprA/Smf family.</text>
</comment>
<dbReference type="PANTHER" id="PTHR43022">
    <property type="entry name" value="PROTEIN SMF"/>
    <property type="match status" value="1"/>
</dbReference>
<reference evidence="3 4" key="1">
    <citation type="submission" date="2018-03" db="EMBL/GenBank/DDBJ databases">
        <title>Genomic Encyclopedia of Archaeal and Bacterial Type Strains, Phase II (KMG-II): from individual species to whole genera.</title>
        <authorList>
            <person name="Goeker M."/>
        </authorList>
    </citation>
    <scope>NUCLEOTIDE SEQUENCE [LARGE SCALE GENOMIC DNA]</scope>
    <source>
        <strain evidence="3 4">DSM 44889</strain>
    </source>
</reference>
<dbReference type="AlphaFoldDB" id="A0A316AF41"/>
<proteinExistence type="inferred from homology"/>
<comment type="caution">
    <text evidence="3">The sequence shown here is derived from an EMBL/GenBank/DDBJ whole genome shotgun (WGS) entry which is preliminary data.</text>
</comment>
<name>A0A316AF41_9ACTN</name>
<dbReference type="NCBIfam" id="TIGR00732">
    <property type="entry name" value="dprA"/>
    <property type="match status" value="1"/>
</dbReference>